<organism evidence="4 5">
    <name type="scientific">Rhodococcus maanshanensis</name>
    <dbReference type="NCBI Taxonomy" id="183556"/>
    <lineage>
        <taxon>Bacteria</taxon>
        <taxon>Bacillati</taxon>
        <taxon>Actinomycetota</taxon>
        <taxon>Actinomycetes</taxon>
        <taxon>Mycobacteriales</taxon>
        <taxon>Nocardiaceae</taxon>
        <taxon>Rhodococcus</taxon>
    </lineage>
</organism>
<dbReference type="Pfam" id="PF00440">
    <property type="entry name" value="TetR_N"/>
    <property type="match status" value="1"/>
</dbReference>
<evidence type="ECO:0000313" key="5">
    <source>
        <dbReference type="Proteomes" id="UP000198677"/>
    </source>
</evidence>
<evidence type="ECO:0000313" key="4">
    <source>
        <dbReference type="EMBL" id="SEL23748.1"/>
    </source>
</evidence>
<gene>
    <name evidence="4" type="ORF">SAMN05444583_10757</name>
</gene>
<keyword evidence="1 2" id="KW-0238">DNA-binding</keyword>
<dbReference type="Proteomes" id="UP000198677">
    <property type="component" value="Unassembled WGS sequence"/>
</dbReference>
<protein>
    <submittedName>
        <fullName evidence="4">DNA-binding transcriptional regulator, AcrR family</fullName>
    </submittedName>
</protein>
<dbReference type="SUPFAM" id="SSF46689">
    <property type="entry name" value="Homeodomain-like"/>
    <property type="match status" value="1"/>
</dbReference>
<name>A0A1H7NL84_9NOCA</name>
<dbReference type="AlphaFoldDB" id="A0A1H7NL84"/>
<feature type="DNA-binding region" description="H-T-H motif" evidence="2">
    <location>
        <begin position="27"/>
        <end position="46"/>
    </location>
</feature>
<dbReference type="PROSITE" id="PS50977">
    <property type="entry name" value="HTH_TETR_2"/>
    <property type="match status" value="1"/>
</dbReference>
<keyword evidence="5" id="KW-1185">Reference proteome</keyword>
<dbReference type="InterPro" id="IPR009057">
    <property type="entry name" value="Homeodomain-like_sf"/>
</dbReference>
<dbReference type="EMBL" id="FOAW01000007">
    <property type="protein sequence ID" value="SEL23748.1"/>
    <property type="molecule type" value="Genomic_DNA"/>
</dbReference>
<dbReference type="PRINTS" id="PR00455">
    <property type="entry name" value="HTHTETR"/>
</dbReference>
<evidence type="ECO:0000256" key="1">
    <source>
        <dbReference type="ARBA" id="ARBA00023125"/>
    </source>
</evidence>
<dbReference type="GO" id="GO:0003677">
    <property type="term" value="F:DNA binding"/>
    <property type="evidence" value="ECO:0007669"/>
    <property type="project" value="UniProtKB-UniRule"/>
</dbReference>
<evidence type="ECO:0000256" key="2">
    <source>
        <dbReference type="PROSITE-ProRule" id="PRU00335"/>
    </source>
</evidence>
<evidence type="ECO:0000259" key="3">
    <source>
        <dbReference type="PROSITE" id="PS50977"/>
    </source>
</evidence>
<reference evidence="5" key="1">
    <citation type="submission" date="2016-10" db="EMBL/GenBank/DDBJ databases">
        <authorList>
            <person name="Varghese N."/>
            <person name="Submissions S."/>
        </authorList>
    </citation>
    <scope>NUCLEOTIDE SEQUENCE [LARGE SCALE GENOMIC DNA]</scope>
    <source>
        <strain evidence="5">DSM 44675</strain>
    </source>
</reference>
<accession>A0A1H7NL84</accession>
<proteinExistence type="predicted"/>
<sequence>MDPDAIREQILDAAMECVIELGFTSRLHAAIAQRAGLSRPTVYKYVGDQNAIFGALFQREITRFFVVLDPVLRGQERSLRGDQKPGRDLRVGFVDAIVFAVQYARAHPLLQKGLRDDPQVVLPWFTIRAKPFVELGANLLTPHFQRLFTPGQLAEVSPKAISEWAFRIIGSLIVTEGIVDTTQEQSLREFVSSLLSIAFIPAPDPGLVRGAG</sequence>
<dbReference type="Gene3D" id="1.10.357.10">
    <property type="entry name" value="Tetracycline Repressor, domain 2"/>
    <property type="match status" value="1"/>
</dbReference>
<feature type="domain" description="HTH tetR-type" evidence="3">
    <location>
        <begin position="4"/>
        <end position="64"/>
    </location>
</feature>
<dbReference type="InterPro" id="IPR001647">
    <property type="entry name" value="HTH_TetR"/>
</dbReference>